<gene>
    <name evidence="2" type="ORF">ABFV83_09585</name>
</gene>
<sequence length="43" mass="4892">MKKTIALFLVAFMLAVSLTSCRTTARKHIRPLFYHVSVRATVL</sequence>
<proteinExistence type="predicted"/>
<dbReference type="RefSeq" id="WP_349948646.1">
    <property type="nucleotide sequence ID" value="NZ_CP157940.1"/>
</dbReference>
<evidence type="ECO:0000256" key="1">
    <source>
        <dbReference type="SAM" id="SignalP"/>
    </source>
</evidence>
<keyword evidence="1" id="KW-0732">Signal</keyword>
<dbReference type="PROSITE" id="PS51257">
    <property type="entry name" value="PROKAR_LIPOPROTEIN"/>
    <property type="match status" value="1"/>
</dbReference>
<dbReference type="AlphaFoldDB" id="A0AAU7PUQ4"/>
<organism evidence="2">
    <name type="scientific">Lacrimispora sp. BS-2</name>
    <dbReference type="NCBI Taxonomy" id="3151850"/>
    <lineage>
        <taxon>Bacteria</taxon>
        <taxon>Bacillati</taxon>
        <taxon>Bacillota</taxon>
        <taxon>Clostridia</taxon>
        <taxon>Lachnospirales</taxon>
        <taxon>Lachnospiraceae</taxon>
        <taxon>Lacrimispora</taxon>
    </lineage>
</organism>
<name>A0AAU7PUQ4_9FIRM</name>
<feature type="signal peptide" evidence="1">
    <location>
        <begin position="1"/>
        <end position="22"/>
    </location>
</feature>
<protein>
    <recommendedName>
        <fullName evidence="3">Lipoprotein</fullName>
    </recommendedName>
</protein>
<evidence type="ECO:0000313" key="2">
    <source>
        <dbReference type="EMBL" id="XBS56014.1"/>
    </source>
</evidence>
<evidence type="ECO:0008006" key="3">
    <source>
        <dbReference type="Google" id="ProtNLM"/>
    </source>
</evidence>
<accession>A0AAU7PUQ4</accession>
<dbReference type="EMBL" id="CP157940">
    <property type="protein sequence ID" value="XBS56014.1"/>
    <property type="molecule type" value="Genomic_DNA"/>
</dbReference>
<reference evidence="2" key="1">
    <citation type="submission" date="2024-06" db="EMBL/GenBank/DDBJ databases">
        <title>Lacrimispora cavernae sp. nov., a novel anaerobe isolated from bat guano pile inside a cave.</title>
        <authorList>
            <person name="Miller S.L."/>
            <person name="Lu N."/>
            <person name="King J."/>
            <person name="Sankaranarayanan K."/>
            <person name="Lawson P.A."/>
        </authorList>
    </citation>
    <scope>NUCLEOTIDE SEQUENCE</scope>
    <source>
        <strain evidence="2">BS-2</strain>
    </source>
</reference>
<feature type="chain" id="PRO_5043358285" description="Lipoprotein" evidence="1">
    <location>
        <begin position="23"/>
        <end position="43"/>
    </location>
</feature>